<evidence type="ECO:0000313" key="2">
    <source>
        <dbReference type="Proteomes" id="UP001622690"/>
    </source>
</evidence>
<proteinExistence type="predicted"/>
<sequence length="190" mass="20460">MTQLERLLANVLMDVVVTLRSARPGGLDPDDAGRLTEGALGILRSGLADATGEEQRALALVLRENADREGVPERKAAAVEFAESLRAAPEHSARVGRPEAVVRVLAEAVMNLLLAIELADDDVIDPDDAVKVGEWAAAGLQTGLDQASEEDRHALIDHFRAIAEAEEDPERRDLALEFPEAMGLLPEDED</sequence>
<dbReference type="Proteomes" id="UP001622690">
    <property type="component" value="Chromosome"/>
</dbReference>
<organism evidence="1 2">
    <name type="scientific">Streptomyces nigra</name>
    <dbReference type="NCBI Taxonomy" id="1827580"/>
    <lineage>
        <taxon>Bacteria</taxon>
        <taxon>Bacillati</taxon>
        <taxon>Actinomycetota</taxon>
        <taxon>Actinomycetes</taxon>
        <taxon>Kitasatosporales</taxon>
        <taxon>Streptomycetaceae</taxon>
        <taxon>Streptomyces</taxon>
    </lineage>
</organism>
<evidence type="ECO:0000313" key="1">
    <source>
        <dbReference type="EMBL" id="WTO85272.1"/>
    </source>
</evidence>
<accession>A0ABZ1IYA4</accession>
<protein>
    <submittedName>
        <fullName evidence="1">Uncharacterized protein</fullName>
    </submittedName>
</protein>
<dbReference type="RefSeq" id="WP_406258837.1">
    <property type="nucleotide sequence ID" value="NZ_CP108125.1"/>
</dbReference>
<name>A0ABZ1IYA4_9ACTN</name>
<gene>
    <name evidence="1" type="ORF">OHU27_23740</name>
</gene>
<dbReference type="EMBL" id="CP108125">
    <property type="protein sequence ID" value="WTO85272.1"/>
    <property type="molecule type" value="Genomic_DNA"/>
</dbReference>
<keyword evidence="2" id="KW-1185">Reference proteome</keyword>
<reference evidence="1 2" key="1">
    <citation type="submission" date="2022-10" db="EMBL/GenBank/DDBJ databases">
        <title>The complete genomes of actinobacterial strains from the NBC collection.</title>
        <authorList>
            <person name="Joergensen T.S."/>
            <person name="Alvarez Arevalo M."/>
            <person name="Sterndorff E.B."/>
            <person name="Faurdal D."/>
            <person name="Vuksanovic O."/>
            <person name="Mourched A.-S."/>
            <person name="Charusanti P."/>
            <person name="Shaw S."/>
            <person name="Blin K."/>
            <person name="Weber T."/>
        </authorList>
    </citation>
    <scope>NUCLEOTIDE SEQUENCE [LARGE SCALE GENOMIC DNA]</scope>
    <source>
        <strain evidence="1 2">NBC_00206</strain>
    </source>
</reference>